<proteinExistence type="predicted"/>
<evidence type="ECO:0000313" key="2">
    <source>
        <dbReference type="EnsemblMetazoa" id="XP_030829149"/>
    </source>
</evidence>
<accession>A0A7M7MZQ2</accession>
<name>A0A7M7MZQ2_STRPU</name>
<dbReference type="RefSeq" id="XP_030829149.1">
    <property type="nucleotide sequence ID" value="XM_030973289.1"/>
</dbReference>
<evidence type="ECO:0000256" key="1">
    <source>
        <dbReference type="SAM" id="MobiDB-lite"/>
    </source>
</evidence>
<organism evidence="2 3">
    <name type="scientific">Strongylocentrotus purpuratus</name>
    <name type="common">Purple sea urchin</name>
    <dbReference type="NCBI Taxonomy" id="7668"/>
    <lineage>
        <taxon>Eukaryota</taxon>
        <taxon>Metazoa</taxon>
        <taxon>Echinodermata</taxon>
        <taxon>Eleutherozoa</taxon>
        <taxon>Echinozoa</taxon>
        <taxon>Echinoidea</taxon>
        <taxon>Euechinoidea</taxon>
        <taxon>Echinacea</taxon>
        <taxon>Camarodonta</taxon>
        <taxon>Echinidea</taxon>
        <taxon>Strongylocentrotidae</taxon>
        <taxon>Strongylocentrotus</taxon>
    </lineage>
</organism>
<dbReference type="AlphaFoldDB" id="A0A7M7MZQ2"/>
<dbReference type="EnsemblMetazoa" id="XM_030973289">
    <property type="protein sequence ID" value="XP_030829149"/>
    <property type="gene ID" value="LOC762700"/>
</dbReference>
<feature type="region of interest" description="Disordered" evidence="1">
    <location>
        <begin position="733"/>
        <end position="761"/>
    </location>
</feature>
<feature type="compositionally biased region" description="Acidic residues" evidence="1">
    <location>
        <begin position="984"/>
        <end position="993"/>
    </location>
</feature>
<dbReference type="GeneID" id="762700"/>
<feature type="region of interest" description="Disordered" evidence="1">
    <location>
        <begin position="376"/>
        <end position="422"/>
    </location>
</feature>
<dbReference type="GO" id="GO:0000077">
    <property type="term" value="P:DNA damage checkpoint signaling"/>
    <property type="evidence" value="ECO:0007669"/>
    <property type="project" value="InterPro"/>
</dbReference>
<sequence>MAFPAPNKKPRLSTEGGQAEVDPFKDFEDEESFTADDLEQIDIIESQALSQIPRDHITSATASSKPYVKGAHVPHNFSFKPLTSRSPNVPRKPSTSFQQKAPDRHPPLISHGQARGQDRRQTNVTVPVAELRPSKIYTGYLSPSPDGVKSSPPFASSQNRYKKGVEAQPTNNNPRLQQSNVSFPLHKQESPQSQGFGVSNTLLPQDSDHQHSTSNKTFQHGIPAKEVRHTLSAQTMAQGGAKSKTLTPPKGCTSSGTPNLPMQGESREAQRLAQELEKMKEELKNLKSERFSKDGEIQVLRQNLGRYKAEVSRLKIERVEHEEKLKREQTEMDKELTKEAESLKTQLQFKERELAEAQSTYRSLEQRLQMNNNTSIMAKNPITPPRNSPRFTGSSMGRREQASAATPQQEGGFPTKESFMQTNPALGSPAKVKMRLVEECSTSKGILRSPKRVASRSPARSPKIVMKQRKISSNKANLRRDITGSTKLTLSSRYPSGHVSSAQLIGRLMGQTLPQDYNAASLTQGSLISTLQAAESINCDSHPTLREVEKNKSANIPAAKLLQNEEAKTTSSRRNKNYESAMRALSSLLNWSNSSTSACANKLTSSKMDDSELEQIHALKTDNSNAILGVLPLLEDQLVGYIDSLHLLSVCSSSLASTCPSSSGGGAGRGLDSSLDPGAKEEQLQLEMKEAGAVNALQTLYCLVCYSKVAASHIIRGGGEDGGDADTSLMEIDPSAPLIDPTQAPGRSTSQQPMSSRPGTNLPSVSLMTSDLPRCQILKRLVKIIGMQPSEGQGPVVLDTALRILFELARILSMEDAFRFSELLLSEVLHPLMTCDSPDTFCAVLTILSLLAAKSWRLTQNLCTHSDSCLLLQLYQCASHDLNKCNTAERMQVVCKVVSSLVVMLSREFRSIAPDCDLQNQRLLMIRQGLLPLHSLFMDSHFTDHRLEAEQQYNHLITEMNRLISTLPQIHRHEVGFLQDFDGSDEDEWEQDSQEQATQMEVN</sequence>
<feature type="compositionally biased region" description="Polar residues" evidence="1">
    <location>
        <begin position="745"/>
        <end position="761"/>
    </location>
</feature>
<feature type="compositionally biased region" description="Polar residues" evidence="1">
    <location>
        <begin position="168"/>
        <end position="182"/>
    </location>
</feature>
<reference evidence="3" key="1">
    <citation type="submission" date="2015-02" db="EMBL/GenBank/DDBJ databases">
        <title>Genome sequencing for Strongylocentrotus purpuratus.</title>
        <authorList>
            <person name="Murali S."/>
            <person name="Liu Y."/>
            <person name="Vee V."/>
            <person name="English A."/>
            <person name="Wang M."/>
            <person name="Skinner E."/>
            <person name="Han Y."/>
            <person name="Muzny D.M."/>
            <person name="Worley K.C."/>
            <person name="Gibbs R.A."/>
        </authorList>
    </citation>
    <scope>NUCLEOTIDE SEQUENCE</scope>
</reference>
<feature type="compositionally biased region" description="Polar residues" evidence="1">
    <location>
        <begin position="190"/>
        <end position="204"/>
    </location>
</feature>
<dbReference type="CTD" id="84126"/>
<protein>
    <recommendedName>
        <fullName evidence="4">ATR-interacting protein</fullName>
    </recommendedName>
</protein>
<dbReference type="Proteomes" id="UP000007110">
    <property type="component" value="Unassembled WGS sequence"/>
</dbReference>
<reference evidence="2" key="2">
    <citation type="submission" date="2021-01" db="UniProtKB">
        <authorList>
            <consortium name="EnsemblMetazoa"/>
        </authorList>
    </citation>
    <scope>IDENTIFICATION</scope>
</reference>
<evidence type="ECO:0008006" key="4">
    <source>
        <dbReference type="Google" id="ProtNLM"/>
    </source>
</evidence>
<dbReference type="PANTHER" id="PTHR28594">
    <property type="entry name" value="ATR-INTERACTING PROTEIN"/>
    <property type="match status" value="1"/>
</dbReference>
<feature type="region of interest" description="Disordered" evidence="1">
    <location>
        <begin position="984"/>
        <end position="1003"/>
    </location>
</feature>
<feature type="region of interest" description="Disordered" evidence="1">
    <location>
        <begin position="1"/>
        <end position="25"/>
    </location>
</feature>
<feature type="region of interest" description="Disordered" evidence="1">
    <location>
        <begin position="235"/>
        <end position="265"/>
    </location>
</feature>
<evidence type="ECO:0000313" key="3">
    <source>
        <dbReference type="Proteomes" id="UP000007110"/>
    </source>
</evidence>
<dbReference type="PANTHER" id="PTHR28594:SF1">
    <property type="entry name" value="ATR-INTERACTING PROTEIN"/>
    <property type="match status" value="1"/>
</dbReference>
<keyword evidence="3" id="KW-1185">Reference proteome</keyword>
<feature type="region of interest" description="Disordered" evidence="1">
    <location>
        <begin position="74"/>
        <end position="221"/>
    </location>
</feature>
<dbReference type="InterPro" id="IPR033349">
    <property type="entry name" value="ATRIP"/>
</dbReference>
<feature type="compositionally biased region" description="Polar residues" evidence="1">
    <location>
        <begin position="81"/>
        <end position="99"/>
    </location>
</feature>